<dbReference type="InterPro" id="IPR030392">
    <property type="entry name" value="S74_ICA"/>
</dbReference>
<organism evidence="3 4">
    <name type="scientific">Paenibacillus alvei</name>
    <name type="common">Bacillus alvei</name>
    <dbReference type="NCBI Taxonomy" id="44250"/>
    <lineage>
        <taxon>Bacteria</taxon>
        <taxon>Bacillati</taxon>
        <taxon>Bacillota</taxon>
        <taxon>Bacilli</taxon>
        <taxon>Bacillales</taxon>
        <taxon>Paenibacillaceae</taxon>
        <taxon>Paenibacillus</taxon>
    </lineage>
</organism>
<dbReference type="RefSeq" id="WP_171415979.1">
    <property type="nucleotide sequence ID" value="NZ_JABFOR010000007.1"/>
</dbReference>
<evidence type="ECO:0000313" key="3">
    <source>
        <dbReference type="EMBL" id="NOJ70470.1"/>
    </source>
</evidence>
<evidence type="ECO:0000259" key="2">
    <source>
        <dbReference type="PROSITE" id="PS51688"/>
    </source>
</evidence>
<dbReference type="Pfam" id="PF13884">
    <property type="entry name" value="Peptidase_S74"/>
    <property type="match status" value="1"/>
</dbReference>
<dbReference type="AlphaFoldDB" id="A0AAP6ZUI4"/>
<gene>
    <name evidence="3" type="ORF">HMI46_07895</name>
</gene>
<reference evidence="3 4" key="1">
    <citation type="submission" date="2020-05" db="EMBL/GenBank/DDBJ databases">
        <title>Whole genome sequencing and identification of novel metabolites from Paenibacillus alvei strain JR949.</title>
        <authorList>
            <person name="Rajendhran J."/>
            <person name="Sree Pranav P."/>
            <person name="Mahalakshmi B."/>
            <person name="Karthikeyan R."/>
        </authorList>
    </citation>
    <scope>NUCLEOTIDE SEQUENCE [LARGE SCALE GENOMIC DNA]</scope>
    <source>
        <strain evidence="3 4">JR949</strain>
    </source>
</reference>
<protein>
    <submittedName>
        <fullName evidence="3">Tail fiber domain-containing protein</fullName>
    </submittedName>
</protein>
<accession>A0AAP6ZUI4</accession>
<dbReference type="Proteomes" id="UP000552038">
    <property type="component" value="Unassembled WGS sequence"/>
</dbReference>
<evidence type="ECO:0000256" key="1">
    <source>
        <dbReference type="SAM" id="Coils"/>
    </source>
</evidence>
<name>A0AAP6ZUI4_PAEAL</name>
<comment type="caution">
    <text evidence="3">The sequence shown here is derived from an EMBL/GenBank/DDBJ whole genome shotgun (WGS) entry which is preliminary data.</text>
</comment>
<sequence length="182" mass="20017">MAGPPEYLESNQQNVAALNVTNFATVPPAPLINGYNPQRNIVFQVTNYGQAWALYGFYTPGDIFAEGDIFSRGVKLTSDKNTKENFSDVSTLQILDKLASMPIYTWNYKDEPSVRHIGPTAQDFQAAFELNKDDTYISSIDAQGIALAAIQGLNEKLKAENAELHAKLAKLEARLSALESKS</sequence>
<evidence type="ECO:0000313" key="4">
    <source>
        <dbReference type="Proteomes" id="UP000552038"/>
    </source>
</evidence>
<dbReference type="PROSITE" id="PS51688">
    <property type="entry name" value="ICA"/>
    <property type="match status" value="1"/>
</dbReference>
<keyword evidence="1" id="KW-0175">Coiled coil</keyword>
<feature type="coiled-coil region" evidence="1">
    <location>
        <begin position="147"/>
        <end position="181"/>
    </location>
</feature>
<feature type="domain" description="Peptidase S74" evidence="2">
    <location>
        <begin position="78"/>
        <end position="175"/>
    </location>
</feature>
<dbReference type="EMBL" id="JABFOR010000007">
    <property type="protein sequence ID" value="NOJ70470.1"/>
    <property type="molecule type" value="Genomic_DNA"/>
</dbReference>
<proteinExistence type="predicted"/>